<dbReference type="GO" id="GO:0008757">
    <property type="term" value="F:S-adenosylmethionine-dependent methyltransferase activity"/>
    <property type="evidence" value="ECO:0007669"/>
    <property type="project" value="TreeGrafter"/>
</dbReference>
<dbReference type="GO" id="GO:0008276">
    <property type="term" value="F:protein methyltransferase activity"/>
    <property type="evidence" value="ECO:0007669"/>
    <property type="project" value="TreeGrafter"/>
</dbReference>
<keyword evidence="3" id="KW-0808">Transferase</keyword>
<dbReference type="InterPro" id="IPR052190">
    <property type="entry name" value="Euk-Arch_PrmC-MTase"/>
</dbReference>
<dbReference type="InterPro" id="IPR002052">
    <property type="entry name" value="DNA_methylase_N6_adenine_CS"/>
</dbReference>
<evidence type="ECO:0000256" key="3">
    <source>
        <dbReference type="ARBA" id="ARBA00022679"/>
    </source>
</evidence>
<accession>A0A8H3E9S8</accession>
<organism evidence="5 6">
    <name type="scientific">Alectoria fallacina</name>
    <dbReference type="NCBI Taxonomy" id="1903189"/>
    <lineage>
        <taxon>Eukaryota</taxon>
        <taxon>Fungi</taxon>
        <taxon>Dikarya</taxon>
        <taxon>Ascomycota</taxon>
        <taxon>Pezizomycotina</taxon>
        <taxon>Lecanoromycetes</taxon>
        <taxon>OSLEUM clade</taxon>
        <taxon>Lecanoromycetidae</taxon>
        <taxon>Lecanorales</taxon>
        <taxon>Lecanorineae</taxon>
        <taxon>Parmeliaceae</taxon>
        <taxon>Alectoria</taxon>
    </lineage>
</organism>
<dbReference type="InterPro" id="IPR029063">
    <property type="entry name" value="SAM-dependent_MTases_sf"/>
</dbReference>
<dbReference type="OrthoDB" id="406152at2759"/>
<dbReference type="PANTHER" id="PTHR45875">
    <property type="entry name" value="METHYLTRANSFERASE N6AMT1"/>
    <property type="match status" value="1"/>
</dbReference>
<protein>
    <submittedName>
        <fullName evidence="5">S-adenosylmethionine-dependent methyltransferase</fullName>
    </submittedName>
</protein>
<dbReference type="FunFam" id="3.40.50.150:FF:000274">
    <property type="entry name" value="ERF1 methyltransferase catalytic subunit MTQ2"/>
    <property type="match status" value="1"/>
</dbReference>
<sequence length="266" mass="28783">MLPTPSTSHVDTDRIYEPAEDSFLLLDTLSSEAETHFLTQRFASHQSTGHHDEPTPSPLVLEVGSGSGVVLAFVTAHAYAILGRADVVALGTDVNTFACKATKQTVAHACQTTKAKDIDGSGFLLATMSADLTSPLRDGVVDLLIFNPPYVPSRAVPELVYLKPGTAISDTECTSRTFEEDSHLLQLSYDGGVDGIEVTNRLLERLPSLLNLARGAAYILLCAQNKPREVMQRIRGWGDGWSVAAVGHSGKKAGWEKLQIIRIWRG</sequence>
<dbReference type="SUPFAM" id="SSF53335">
    <property type="entry name" value="S-adenosyl-L-methionine-dependent methyltransferases"/>
    <property type="match status" value="1"/>
</dbReference>
<dbReference type="EMBL" id="CAJPDR010000001">
    <property type="protein sequence ID" value="CAF9903026.1"/>
    <property type="molecule type" value="Genomic_DNA"/>
</dbReference>
<dbReference type="PROSITE" id="PS00092">
    <property type="entry name" value="N6_MTASE"/>
    <property type="match status" value="1"/>
</dbReference>
<evidence type="ECO:0000256" key="4">
    <source>
        <dbReference type="ARBA" id="ARBA00022691"/>
    </source>
</evidence>
<keyword evidence="4" id="KW-0949">S-adenosyl-L-methionine</keyword>
<comment type="caution">
    <text evidence="5">The sequence shown here is derived from an EMBL/GenBank/DDBJ whole genome shotgun (WGS) entry which is preliminary data.</text>
</comment>
<dbReference type="AlphaFoldDB" id="A0A8H3E9S8"/>
<comment type="similarity">
    <text evidence="1">Belongs to the eukaryotic/archaeal PrmC-related family.</text>
</comment>
<evidence type="ECO:0000313" key="6">
    <source>
        <dbReference type="Proteomes" id="UP000664203"/>
    </source>
</evidence>
<keyword evidence="6" id="KW-1185">Reference proteome</keyword>
<proteinExistence type="inferred from homology"/>
<evidence type="ECO:0000313" key="5">
    <source>
        <dbReference type="EMBL" id="CAF9903026.1"/>
    </source>
</evidence>
<keyword evidence="2 5" id="KW-0489">Methyltransferase</keyword>
<reference evidence="5" key="1">
    <citation type="submission" date="2021-03" db="EMBL/GenBank/DDBJ databases">
        <authorList>
            <person name="Tagirdzhanova G."/>
        </authorList>
    </citation>
    <scope>NUCLEOTIDE SEQUENCE</scope>
</reference>
<dbReference type="GO" id="GO:0035657">
    <property type="term" value="C:eRF1 methyltransferase complex"/>
    <property type="evidence" value="ECO:0007669"/>
    <property type="project" value="TreeGrafter"/>
</dbReference>
<name>A0A8H3E9S8_9LECA</name>
<dbReference type="GO" id="GO:0032259">
    <property type="term" value="P:methylation"/>
    <property type="evidence" value="ECO:0007669"/>
    <property type="project" value="UniProtKB-KW"/>
</dbReference>
<evidence type="ECO:0000256" key="1">
    <source>
        <dbReference type="ARBA" id="ARBA00006149"/>
    </source>
</evidence>
<dbReference type="GO" id="GO:0003676">
    <property type="term" value="F:nucleic acid binding"/>
    <property type="evidence" value="ECO:0007669"/>
    <property type="project" value="InterPro"/>
</dbReference>
<dbReference type="Gene3D" id="3.40.50.150">
    <property type="entry name" value="Vaccinia Virus protein VP39"/>
    <property type="match status" value="1"/>
</dbReference>
<dbReference type="Proteomes" id="UP000664203">
    <property type="component" value="Unassembled WGS sequence"/>
</dbReference>
<dbReference type="PANTHER" id="PTHR45875:SF1">
    <property type="entry name" value="METHYLTRANSFERASE N6AMT1"/>
    <property type="match status" value="1"/>
</dbReference>
<gene>
    <name evidence="5" type="primary">MTQ2</name>
    <name evidence="5" type="ORF">ALECFALPRED_000105</name>
</gene>
<evidence type="ECO:0000256" key="2">
    <source>
        <dbReference type="ARBA" id="ARBA00022603"/>
    </source>
</evidence>